<keyword evidence="2" id="KW-1185">Reference proteome</keyword>
<proteinExistence type="predicted"/>
<dbReference type="RefSeq" id="WP_160649188.1">
    <property type="nucleotide sequence ID" value="NZ_RSEJ01000004.1"/>
</dbReference>
<organism evidence="1 2">
    <name type="scientific">Photobacterium alginatilyticum</name>
    <dbReference type="NCBI Taxonomy" id="1775171"/>
    <lineage>
        <taxon>Bacteria</taxon>
        <taxon>Pseudomonadati</taxon>
        <taxon>Pseudomonadota</taxon>
        <taxon>Gammaproteobacteria</taxon>
        <taxon>Vibrionales</taxon>
        <taxon>Vibrionaceae</taxon>
        <taxon>Photobacterium</taxon>
    </lineage>
</organism>
<comment type="caution">
    <text evidence="1">The sequence shown here is derived from an EMBL/GenBank/DDBJ whole genome shotgun (WGS) entry which is preliminary data.</text>
</comment>
<dbReference type="Proteomes" id="UP000738517">
    <property type="component" value="Unassembled WGS sequence"/>
</dbReference>
<reference evidence="1 2" key="1">
    <citation type="journal article" date="2017" name="Int. J. Syst. Evol. Microbiol.">
        <title>Photobacterium alginatilyticum sp. nov., a marine bacterium isolated from bottom seawater.</title>
        <authorList>
            <person name="Wang X."/>
            <person name="Wang Y."/>
            <person name="Yang X."/>
            <person name="Sun H."/>
            <person name="Li B."/>
            <person name="Zhang X.H."/>
        </authorList>
    </citation>
    <scope>NUCLEOTIDE SEQUENCE [LARGE SCALE GENOMIC DNA]</scope>
    <source>
        <strain evidence="1 2">P03D4</strain>
    </source>
</reference>
<gene>
    <name evidence="1" type="ORF">EIZ48_05780</name>
</gene>
<evidence type="ECO:0000313" key="2">
    <source>
        <dbReference type="Proteomes" id="UP000738517"/>
    </source>
</evidence>
<name>A0ABW9YEL8_9GAMM</name>
<sequence length="115" mass="12620">MEKPPQSLSQTITYLKHCSSQLMTNRAISPASISVQRIHEIASIEYLELDRASKQVTSIQKDLFRAIHALDGGDKAAVREALSDIIYQLNSEILVPASKDENKVDKLACDPALAG</sequence>
<accession>A0ABW9YEL8</accession>
<protein>
    <submittedName>
        <fullName evidence="1">Uncharacterized protein</fullName>
    </submittedName>
</protein>
<evidence type="ECO:0000313" key="1">
    <source>
        <dbReference type="EMBL" id="NBI52082.1"/>
    </source>
</evidence>
<dbReference type="EMBL" id="RSEJ01000004">
    <property type="protein sequence ID" value="NBI52082.1"/>
    <property type="molecule type" value="Genomic_DNA"/>
</dbReference>